<protein>
    <submittedName>
        <fullName evidence="2">Uncharacterized protein</fullName>
    </submittedName>
</protein>
<keyword evidence="3" id="KW-1185">Reference proteome</keyword>
<dbReference type="EMBL" id="JASCZI010092298">
    <property type="protein sequence ID" value="MED6152190.1"/>
    <property type="molecule type" value="Genomic_DNA"/>
</dbReference>
<sequence length="107" mass="12094">MRESFMNRWIPNTILQKLGITGSKRVAKLFHKAPVVVVSEHVKCELFVVLSDTDLEIIFHYWRDFPEVRTTELYARLEDIVASFGRSNSNPTSFHIGGSSSSSPVAP</sequence>
<evidence type="ECO:0000256" key="1">
    <source>
        <dbReference type="SAM" id="MobiDB-lite"/>
    </source>
</evidence>
<reference evidence="2 3" key="1">
    <citation type="journal article" date="2023" name="Plants (Basel)">
        <title>Bridging the Gap: Combining Genomics and Transcriptomics Approaches to Understand Stylosanthes scabra, an Orphan Legume from the Brazilian Caatinga.</title>
        <authorList>
            <person name="Ferreira-Neto J.R.C."/>
            <person name="da Silva M.D."/>
            <person name="Binneck E."/>
            <person name="de Melo N.F."/>
            <person name="da Silva R.H."/>
            <person name="de Melo A.L.T.M."/>
            <person name="Pandolfi V."/>
            <person name="Bustamante F.O."/>
            <person name="Brasileiro-Vidal A.C."/>
            <person name="Benko-Iseppon A.M."/>
        </authorList>
    </citation>
    <scope>NUCLEOTIDE SEQUENCE [LARGE SCALE GENOMIC DNA]</scope>
    <source>
        <tissue evidence="2">Leaves</tissue>
    </source>
</reference>
<feature type="compositionally biased region" description="Low complexity" evidence="1">
    <location>
        <begin position="97"/>
        <end position="107"/>
    </location>
</feature>
<proteinExistence type="predicted"/>
<feature type="non-terminal residue" evidence="2">
    <location>
        <position position="107"/>
    </location>
</feature>
<evidence type="ECO:0000313" key="3">
    <source>
        <dbReference type="Proteomes" id="UP001341840"/>
    </source>
</evidence>
<organism evidence="2 3">
    <name type="scientific">Stylosanthes scabra</name>
    <dbReference type="NCBI Taxonomy" id="79078"/>
    <lineage>
        <taxon>Eukaryota</taxon>
        <taxon>Viridiplantae</taxon>
        <taxon>Streptophyta</taxon>
        <taxon>Embryophyta</taxon>
        <taxon>Tracheophyta</taxon>
        <taxon>Spermatophyta</taxon>
        <taxon>Magnoliopsida</taxon>
        <taxon>eudicotyledons</taxon>
        <taxon>Gunneridae</taxon>
        <taxon>Pentapetalae</taxon>
        <taxon>rosids</taxon>
        <taxon>fabids</taxon>
        <taxon>Fabales</taxon>
        <taxon>Fabaceae</taxon>
        <taxon>Papilionoideae</taxon>
        <taxon>50 kb inversion clade</taxon>
        <taxon>dalbergioids sensu lato</taxon>
        <taxon>Dalbergieae</taxon>
        <taxon>Pterocarpus clade</taxon>
        <taxon>Stylosanthes</taxon>
    </lineage>
</organism>
<dbReference type="Proteomes" id="UP001341840">
    <property type="component" value="Unassembled WGS sequence"/>
</dbReference>
<name>A0ABU6TTJ4_9FABA</name>
<feature type="region of interest" description="Disordered" evidence="1">
    <location>
        <begin position="85"/>
        <end position="107"/>
    </location>
</feature>
<comment type="caution">
    <text evidence="2">The sequence shown here is derived from an EMBL/GenBank/DDBJ whole genome shotgun (WGS) entry which is preliminary data.</text>
</comment>
<gene>
    <name evidence="2" type="ORF">PIB30_089505</name>
</gene>
<accession>A0ABU6TTJ4</accession>
<evidence type="ECO:0000313" key="2">
    <source>
        <dbReference type="EMBL" id="MED6152190.1"/>
    </source>
</evidence>